<evidence type="ECO:0000313" key="7">
    <source>
        <dbReference type="EMBL" id="RJP16149.1"/>
    </source>
</evidence>
<feature type="transmembrane region" description="Helical" evidence="6">
    <location>
        <begin position="164"/>
        <end position="181"/>
    </location>
</feature>
<comment type="function">
    <text evidence="6">Peptidoglycan polymerase that is essential for cell wall elongation.</text>
</comment>
<dbReference type="GO" id="GO:0071555">
    <property type="term" value="P:cell wall organization"/>
    <property type="evidence" value="ECO:0007669"/>
    <property type="project" value="UniProtKB-KW"/>
</dbReference>
<sequence>MKNGHRNLTKGFDSVTLACTLLLVCLGLVTVFSSSYTSGLDAVKPYFSRQLVWALLGLVAMLIAVLIDYRFVEAYAYQLYGVTLFLLVFLLFSGKEVHGSQRWIHLMGVQVQPSEFVKLSTLFVLARFLDDIGDRIHEVKFLVVALLLAGVPTGLILLQPDLGTALVLIVLLAGMLFAAGIKRSHFAFLAAAGIAGIPIFWQFLKGYQKARLLAFVNPDLDPLGISYQVIQSQIAVGSGGLIGKGWLAGTQSQLNFLPEQHTDFIFSVFAEQWGFLGACLLILLYLGLLFQAIKIADTARDFQGSMLAVGIIVIIVFQVLVNLLMTVGLCPVTGIPLPFMSYGGSNLLTMMTCIGILLGIRMRSFIF</sequence>
<dbReference type="EMBL" id="QZKU01000128">
    <property type="protein sequence ID" value="RJP16149.1"/>
    <property type="molecule type" value="Genomic_DNA"/>
</dbReference>
<comment type="similarity">
    <text evidence="6">Belongs to the SEDS family. MrdB/RodA subfamily.</text>
</comment>
<organism evidence="7 8">
    <name type="scientific">Abyssobacteria bacterium (strain SURF_5)</name>
    <dbReference type="NCBI Taxonomy" id="2093360"/>
    <lineage>
        <taxon>Bacteria</taxon>
        <taxon>Pseudomonadati</taxon>
        <taxon>Candidatus Hydrogenedentota</taxon>
        <taxon>Candidatus Abyssobacteria</taxon>
    </lineage>
</organism>
<dbReference type="Pfam" id="PF01098">
    <property type="entry name" value="FTSW_RODA_SPOVE"/>
    <property type="match status" value="1"/>
</dbReference>
<evidence type="ECO:0000256" key="6">
    <source>
        <dbReference type="HAMAP-Rule" id="MF_02079"/>
    </source>
</evidence>
<evidence type="ECO:0000256" key="4">
    <source>
        <dbReference type="ARBA" id="ARBA00022989"/>
    </source>
</evidence>
<feature type="transmembrane region" description="Helical" evidence="6">
    <location>
        <begin position="51"/>
        <end position="67"/>
    </location>
</feature>
<keyword evidence="6" id="KW-0961">Cell wall biogenesis/degradation</keyword>
<keyword evidence="6" id="KW-0808">Transferase</keyword>
<keyword evidence="2 6" id="KW-0812">Transmembrane</keyword>
<dbReference type="InterPro" id="IPR011923">
    <property type="entry name" value="RodA/MrdB"/>
</dbReference>
<evidence type="ECO:0000256" key="1">
    <source>
        <dbReference type="ARBA" id="ARBA00004141"/>
    </source>
</evidence>
<dbReference type="HAMAP" id="MF_02079">
    <property type="entry name" value="PGT_RodA"/>
    <property type="match status" value="1"/>
</dbReference>
<evidence type="ECO:0000256" key="5">
    <source>
        <dbReference type="ARBA" id="ARBA00023136"/>
    </source>
</evidence>
<comment type="pathway">
    <text evidence="6">Cell wall biogenesis; peptidoglycan biosynthesis.</text>
</comment>
<dbReference type="GO" id="GO:0015648">
    <property type="term" value="F:lipid-linked peptidoglycan transporter activity"/>
    <property type="evidence" value="ECO:0007669"/>
    <property type="project" value="TreeGrafter"/>
</dbReference>
<reference evidence="7 8" key="1">
    <citation type="journal article" date="2017" name="ISME J.">
        <title>Energy and carbon metabolisms in a deep terrestrial subsurface fluid microbial community.</title>
        <authorList>
            <person name="Momper L."/>
            <person name="Jungbluth S.P."/>
            <person name="Lee M.D."/>
            <person name="Amend J.P."/>
        </authorList>
    </citation>
    <scope>NUCLEOTIDE SEQUENCE [LARGE SCALE GENOMIC DNA]</scope>
    <source>
        <strain evidence="7">SURF_5</strain>
    </source>
</reference>
<feature type="transmembrane region" description="Helical" evidence="6">
    <location>
        <begin position="74"/>
        <end position="92"/>
    </location>
</feature>
<evidence type="ECO:0000256" key="2">
    <source>
        <dbReference type="ARBA" id="ARBA00022692"/>
    </source>
</evidence>
<feature type="transmembrane region" description="Helical" evidence="6">
    <location>
        <begin position="141"/>
        <end position="158"/>
    </location>
</feature>
<dbReference type="GO" id="GO:0051301">
    <property type="term" value="P:cell division"/>
    <property type="evidence" value="ECO:0007669"/>
    <property type="project" value="InterPro"/>
</dbReference>
<accession>A0A3A4N8U4</accession>
<dbReference type="Proteomes" id="UP000265882">
    <property type="component" value="Unassembled WGS sequence"/>
</dbReference>
<dbReference type="InterPro" id="IPR001182">
    <property type="entry name" value="FtsW/RodA"/>
</dbReference>
<keyword evidence="6" id="KW-0573">Peptidoglycan synthesis</keyword>
<dbReference type="GO" id="GO:0008955">
    <property type="term" value="F:peptidoglycan glycosyltransferase activity"/>
    <property type="evidence" value="ECO:0007669"/>
    <property type="project" value="UniProtKB-UniRule"/>
</dbReference>
<comment type="catalytic activity">
    <reaction evidence="6">
        <text>[GlcNAc-(1-&gt;4)-Mur2Ac(oyl-L-Ala-gamma-D-Glu-L-Lys-D-Ala-D-Ala)](n)-di-trans,octa-cis-undecaprenyl diphosphate + beta-D-GlcNAc-(1-&gt;4)-Mur2Ac(oyl-L-Ala-gamma-D-Glu-L-Lys-D-Ala-D-Ala)-di-trans,octa-cis-undecaprenyl diphosphate = [GlcNAc-(1-&gt;4)-Mur2Ac(oyl-L-Ala-gamma-D-Glu-L-Lys-D-Ala-D-Ala)](n+1)-di-trans,octa-cis-undecaprenyl diphosphate + di-trans,octa-cis-undecaprenyl diphosphate + H(+)</text>
        <dbReference type="Rhea" id="RHEA:23708"/>
        <dbReference type="Rhea" id="RHEA-COMP:9602"/>
        <dbReference type="Rhea" id="RHEA-COMP:9603"/>
        <dbReference type="ChEBI" id="CHEBI:15378"/>
        <dbReference type="ChEBI" id="CHEBI:58405"/>
        <dbReference type="ChEBI" id="CHEBI:60033"/>
        <dbReference type="ChEBI" id="CHEBI:78435"/>
        <dbReference type="EC" id="2.4.99.28"/>
    </reaction>
</comment>
<dbReference type="GO" id="GO:0009252">
    <property type="term" value="P:peptidoglycan biosynthetic process"/>
    <property type="evidence" value="ECO:0007669"/>
    <property type="project" value="UniProtKB-UniRule"/>
</dbReference>
<feature type="transmembrane region" description="Helical" evidence="6">
    <location>
        <begin position="186"/>
        <end position="204"/>
    </location>
</feature>
<feature type="transmembrane region" description="Helical" evidence="6">
    <location>
        <begin position="273"/>
        <end position="293"/>
    </location>
</feature>
<feature type="transmembrane region" description="Helical" evidence="6">
    <location>
        <begin position="305"/>
        <end position="327"/>
    </location>
</feature>
<comment type="caution">
    <text evidence="7">The sequence shown here is derived from an EMBL/GenBank/DDBJ whole genome shotgun (WGS) entry which is preliminary data.</text>
</comment>
<name>A0A3A4N8U4_ABYX5</name>
<feature type="transmembrane region" description="Helical" evidence="6">
    <location>
        <begin position="339"/>
        <end position="360"/>
    </location>
</feature>
<dbReference type="GO" id="GO:0005886">
    <property type="term" value="C:plasma membrane"/>
    <property type="evidence" value="ECO:0007669"/>
    <property type="project" value="UniProtKB-SubCell"/>
</dbReference>
<comment type="subcellular location">
    <subcellularLocation>
        <location evidence="6">Cell membrane</location>
        <topology evidence="6">Multi-pass membrane protein</topology>
    </subcellularLocation>
    <subcellularLocation>
        <location evidence="1">Membrane</location>
        <topology evidence="1">Multi-pass membrane protein</topology>
    </subcellularLocation>
</comment>
<dbReference type="PANTHER" id="PTHR30474:SF1">
    <property type="entry name" value="PEPTIDOGLYCAN GLYCOSYLTRANSFERASE MRDB"/>
    <property type="match status" value="1"/>
</dbReference>
<keyword evidence="4 6" id="KW-1133">Transmembrane helix</keyword>
<keyword evidence="5 6" id="KW-0472">Membrane</keyword>
<dbReference type="NCBIfam" id="TIGR02210">
    <property type="entry name" value="rodA_shape"/>
    <property type="match status" value="1"/>
</dbReference>
<dbReference type="GO" id="GO:0008360">
    <property type="term" value="P:regulation of cell shape"/>
    <property type="evidence" value="ECO:0007669"/>
    <property type="project" value="UniProtKB-KW"/>
</dbReference>
<proteinExistence type="inferred from homology"/>
<dbReference type="GO" id="GO:0032153">
    <property type="term" value="C:cell division site"/>
    <property type="evidence" value="ECO:0007669"/>
    <property type="project" value="TreeGrafter"/>
</dbReference>
<keyword evidence="3 6" id="KW-0133">Cell shape</keyword>
<evidence type="ECO:0000313" key="8">
    <source>
        <dbReference type="Proteomes" id="UP000265882"/>
    </source>
</evidence>
<dbReference type="PANTHER" id="PTHR30474">
    <property type="entry name" value="CELL CYCLE PROTEIN"/>
    <property type="match status" value="1"/>
</dbReference>
<dbReference type="EC" id="2.4.99.28" evidence="6"/>
<dbReference type="UniPathway" id="UPA00219"/>
<dbReference type="AlphaFoldDB" id="A0A3A4N8U4"/>
<keyword evidence="6" id="KW-0328">Glycosyltransferase</keyword>
<gene>
    <name evidence="6 7" type="primary">rodA</name>
    <name evidence="7" type="ORF">C4520_19260</name>
</gene>
<feature type="transmembrane region" description="Helical" evidence="6">
    <location>
        <begin position="12"/>
        <end position="31"/>
    </location>
</feature>
<keyword evidence="6" id="KW-1003">Cell membrane</keyword>
<evidence type="ECO:0000256" key="3">
    <source>
        <dbReference type="ARBA" id="ARBA00022960"/>
    </source>
</evidence>
<protein>
    <recommendedName>
        <fullName evidence="6">Peptidoglycan glycosyltransferase RodA</fullName>
        <shortName evidence="6">PGT</shortName>
        <ecNumber evidence="6">2.4.99.28</ecNumber>
    </recommendedName>
    <alternativeName>
        <fullName evidence="6">Cell elongation protein RodA</fullName>
    </alternativeName>
    <alternativeName>
        <fullName evidence="6">Cell wall polymerase</fullName>
    </alternativeName>
    <alternativeName>
        <fullName evidence="6">Peptidoglycan polymerase</fullName>
        <shortName evidence="6">PG polymerase</shortName>
    </alternativeName>
</protein>